<sequence length="79" mass="8770">MTIGGSCFCHSGAIRNKFCMTENFCATYYELRIVQTLRGKCSNAKIQKRQNEKAAALSTRADDDGCDADPDNRTNNEAE</sequence>
<feature type="region of interest" description="Disordered" evidence="1">
    <location>
        <begin position="52"/>
        <end position="79"/>
    </location>
</feature>
<dbReference type="Proteomes" id="UP000663829">
    <property type="component" value="Unassembled WGS sequence"/>
</dbReference>
<evidence type="ECO:0000313" key="6">
    <source>
        <dbReference type="Proteomes" id="UP000663829"/>
    </source>
</evidence>
<dbReference type="EMBL" id="CAJOBA010044662">
    <property type="protein sequence ID" value="CAF4166914.1"/>
    <property type="molecule type" value="Genomic_DNA"/>
</dbReference>
<accession>A0A814NKB8</accession>
<evidence type="ECO:0000313" key="3">
    <source>
        <dbReference type="EMBL" id="CAF1356771.1"/>
    </source>
</evidence>
<evidence type="ECO:0000256" key="1">
    <source>
        <dbReference type="SAM" id="MobiDB-lite"/>
    </source>
</evidence>
<evidence type="ECO:0000313" key="5">
    <source>
        <dbReference type="EMBL" id="CAF4166914.1"/>
    </source>
</evidence>
<comment type="caution">
    <text evidence="2">The sequence shown here is derived from an EMBL/GenBank/DDBJ whole genome shotgun (WGS) entry which is preliminary data.</text>
</comment>
<dbReference type="Proteomes" id="UP000681722">
    <property type="component" value="Unassembled WGS sequence"/>
</dbReference>
<evidence type="ECO:0000313" key="2">
    <source>
        <dbReference type="EMBL" id="CAF1094907.1"/>
    </source>
</evidence>
<dbReference type="AlphaFoldDB" id="A0A814NKB8"/>
<reference evidence="2" key="1">
    <citation type="submission" date="2021-02" db="EMBL/GenBank/DDBJ databases">
        <authorList>
            <person name="Nowell W R."/>
        </authorList>
    </citation>
    <scope>NUCLEOTIDE SEQUENCE</scope>
</reference>
<dbReference type="EMBL" id="CAJNOK010023015">
    <property type="protein sequence ID" value="CAF1356771.1"/>
    <property type="molecule type" value="Genomic_DNA"/>
</dbReference>
<proteinExistence type="predicted"/>
<protein>
    <submittedName>
        <fullName evidence="2">Uncharacterized protein</fullName>
    </submittedName>
</protein>
<name>A0A814NKB8_9BILA</name>
<gene>
    <name evidence="2" type="ORF">GPM918_LOCUS18455</name>
    <name evidence="3" type="ORF">OVA965_LOCUS31050</name>
    <name evidence="4" type="ORF">SRO942_LOCUS18452</name>
    <name evidence="5" type="ORF">TMI583_LOCUS31870</name>
</gene>
<feature type="compositionally biased region" description="Basic and acidic residues" evidence="1">
    <location>
        <begin position="70"/>
        <end position="79"/>
    </location>
</feature>
<evidence type="ECO:0000313" key="4">
    <source>
        <dbReference type="EMBL" id="CAF3860264.1"/>
    </source>
</evidence>
<dbReference type="Proteomes" id="UP000677228">
    <property type="component" value="Unassembled WGS sequence"/>
</dbReference>
<dbReference type="Proteomes" id="UP000682733">
    <property type="component" value="Unassembled WGS sequence"/>
</dbReference>
<dbReference type="EMBL" id="CAJOBC010005333">
    <property type="protein sequence ID" value="CAF3860264.1"/>
    <property type="molecule type" value="Genomic_DNA"/>
</dbReference>
<organism evidence="2 6">
    <name type="scientific">Didymodactylos carnosus</name>
    <dbReference type="NCBI Taxonomy" id="1234261"/>
    <lineage>
        <taxon>Eukaryota</taxon>
        <taxon>Metazoa</taxon>
        <taxon>Spiralia</taxon>
        <taxon>Gnathifera</taxon>
        <taxon>Rotifera</taxon>
        <taxon>Eurotatoria</taxon>
        <taxon>Bdelloidea</taxon>
        <taxon>Philodinida</taxon>
        <taxon>Philodinidae</taxon>
        <taxon>Didymodactylos</taxon>
    </lineage>
</organism>
<keyword evidence="6" id="KW-1185">Reference proteome</keyword>
<dbReference type="EMBL" id="CAJNOQ010005333">
    <property type="protein sequence ID" value="CAF1094907.1"/>
    <property type="molecule type" value="Genomic_DNA"/>
</dbReference>